<feature type="region of interest" description="Disordered" evidence="5">
    <location>
        <begin position="45"/>
        <end position="120"/>
    </location>
</feature>
<dbReference type="InterPro" id="IPR028994">
    <property type="entry name" value="Integrin_alpha_N"/>
</dbReference>
<keyword evidence="3" id="KW-0378">Hydrolase</keyword>
<evidence type="ECO:0000256" key="5">
    <source>
        <dbReference type="SAM" id="MobiDB-lite"/>
    </source>
</evidence>
<dbReference type="Pfam" id="PF13517">
    <property type="entry name" value="FG-GAP_3"/>
    <property type="match status" value="4"/>
</dbReference>
<feature type="compositionally biased region" description="Low complexity" evidence="5">
    <location>
        <begin position="63"/>
        <end position="80"/>
    </location>
</feature>
<dbReference type="Pfam" id="PF01183">
    <property type="entry name" value="Glyco_hydro_25"/>
    <property type="match status" value="1"/>
</dbReference>
<evidence type="ECO:0000313" key="8">
    <source>
        <dbReference type="Proteomes" id="UP000829069"/>
    </source>
</evidence>
<evidence type="ECO:0000256" key="3">
    <source>
        <dbReference type="ARBA" id="ARBA00022801"/>
    </source>
</evidence>
<dbReference type="Gene3D" id="3.20.20.80">
    <property type="entry name" value="Glycosidases"/>
    <property type="match status" value="1"/>
</dbReference>
<feature type="chain" id="PRO_5047114848" evidence="6">
    <location>
        <begin position="45"/>
        <end position="955"/>
    </location>
</feature>
<dbReference type="SUPFAM" id="SSF69318">
    <property type="entry name" value="Integrin alpha N-terminal domain"/>
    <property type="match status" value="2"/>
</dbReference>
<keyword evidence="2 6" id="KW-0732">Signal</keyword>
<dbReference type="InterPro" id="IPR002053">
    <property type="entry name" value="Glyco_hydro_25"/>
</dbReference>
<reference evidence="7 8" key="1">
    <citation type="submission" date="2022-03" db="EMBL/GenBank/DDBJ databases">
        <title>Isotopic signatures of nitrous oxide derived from detoxification processes.</title>
        <authorList>
            <person name="Behrendt U."/>
            <person name="Buchen C."/>
            <person name="Well R."/>
            <person name="Ulrich A."/>
            <person name="Rohe L."/>
            <person name="Kolb S."/>
            <person name="Schloter M."/>
            <person name="Horn M.A."/>
            <person name="Augustin J."/>
        </authorList>
    </citation>
    <scope>NUCLEOTIDE SEQUENCE [LARGE SCALE GENOMIC DNA]</scope>
    <source>
        <strain evidence="7 8">S4-C24</strain>
    </source>
</reference>
<dbReference type="Gene3D" id="2.115.10.10">
    <property type="entry name" value="Tachylectin 2"/>
    <property type="match status" value="2"/>
</dbReference>
<dbReference type="PANTHER" id="PTHR46580">
    <property type="entry name" value="SENSOR KINASE-RELATED"/>
    <property type="match status" value="1"/>
</dbReference>
<keyword evidence="8" id="KW-1185">Reference proteome</keyword>
<sequence>MSNRNSLSAGAPSLRRKPTWLVSALTTVALASSTLLMVPPAAGAAELPPENTVESPLVEADNSASPTEAAAVPETATAADPDVEPTGTNVAEPPADPVETETAESDPTPAPTEQATEPAVEEPLSETMEALLDPAAEVNVDELTQEQLDGLMKALQGEDGAQMGQGLQLRRELAKPDQQEQLEQNLRQELAPDTEVLSIDRMAAVQPLAAPNRNKARPNGIQGIDVSSHQGTVDWKTEWNQGARFAYVKATEATTYLNPYFGQQYGGSYQQGMIRGAYHFAIPSVSSGKSQAAYMLKNGGAWSADGKTLPPLLDIEYNPYTKLGNTCYNMSAKQMVAWIKDFSNTIKSRTGRVPAIYTTAGWWNQCTGSSTAFRDHPLHIAEYGVAYPDPLPAGWTSWDIWQYSSTGPFVGDSNVWRGSWTDLKNFAGLYDRKLRNAAPGDMTGDGNGDLLSRRSDGTMWLYPGNGSGGFGAARQISSGGWQKYDAIVGAGDLNGDKIPDVLARHTDGSLWFMAGTSNATFKKGVEISAKGWEKFQSILVPGDLNGDGKRDVLVTMSDGTAWVFPGLGTGRLGSRTKVASGWGGYNQLAAPGDFSGDGKADVLGRRADGSLWVLRGTRTTKLDGTFTAATRVASKGWEKFTQILGLGDNNRDRKADVVVTLPDGNLGFFPGSQMKDSTGVKNRVRAGQSVWRTYDLLLAAGDLNGDGDPDLLARKSNGSLWFAAGNGKGGYGARVKIGSSGWNKFNLLVGVGDYNGDGRDDVLARGQKGSLWLYPGAGRAAAGQQVFTKKVRIGKSGWNKFSHLLAASDVNRDGKQDLIAVQSNGAAYLYAGTGTGGTGKKSRIESGWQSYDAMAGPGDFTGDGAGDLVARKRDGSLWLLSGYKSYSASKGWFAAERKIASKGWDKFNRILGVGNFNQDSKPDLVVTKPDGSGWFFAGTRFEHSGLFSRMAAGRL</sequence>
<dbReference type="InterPro" id="IPR017853">
    <property type="entry name" value="GH"/>
</dbReference>
<dbReference type="SMART" id="SM00641">
    <property type="entry name" value="Glyco_25"/>
    <property type="match status" value="1"/>
</dbReference>
<gene>
    <name evidence="7" type="ORF">MNQ99_09050</name>
</gene>
<evidence type="ECO:0000313" key="7">
    <source>
        <dbReference type="EMBL" id="UNK47452.1"/>
    </source>
</evidence>
<dbReference type="EMBL" id="CP093326">
    <property type="protein sequence ID" value="UNK47452.1"/>
    <property type="molecule type" value="Genomic_DNA"/>
</dbReference>
<proteinExistence type="inferred from homology"/>
<accession>A0ABY3WDF2</accession>
<dbReference type="Gene3D" id="2.40.128.340">
    <property type="match status" value="1"/>
</dbReference>
<evidence type="ECO:0000256" key="2">
    <source>
        <dbReference type="ARBA" id="ARBA00022729"/>
    </source>
</evidence>
<dbReference type="CDD" id="cd06412">
    <property type="entry name" value="GH25_CH-type"/>
    <property type="match status" value="1"/>
</dbReference>
<dbReference type="Proteomes" id="UP000829069">
    <property type="component" value="Chromosome"/>
</dbReference>
<organism evidence="7 8">
    <name type="scientific">Arthrobacter sulfonylureivorans</name>
    <dbReference type="NCBI Taxonomy" id="2486855"/>
    <lineage>
        <taxon>Bacteria</taxon>
        <taxon>Bacillati</taxon>
        <taxon>Actinomycetota</taxon>
        <taxon>Actinomycetes</taxon>
        <taxon>Micrococcales</taxon>
        <taxon>Micrococcaceae</taxon>
        <taxon>Arthrobacter</taxon>
    </lineage>
</organism>
<evidence type="ECO:0000256" key="1">
    <source>
        <dbReference type="ARBA" id="ARBA00010646"/>
    </source>
</evidence>
<evidence type="ECO:0000256" key="4">
    <source>
        <dbReference type="ARBA" id="ARBA00023295"/>
    </source>
</evidence>
<dbReference type="InterPro" id="IPR013517">
    <property type="entry name" value="FG-GAP"/>
</dbReference>
<dbReference type="RefSeq" id="WP_241915191.1">
    <property type="nucleotide sequence ID" value="NZ_CP093326.1"/>
</dbReference>
<evidence type="ECO:0000256" key="6">
    <source>
        <dbReference type="SAM" id="SignalP"/>
    </source>
</evidence>
<comment type="similarity">
    <text evidence="1">Belongs to the glycosyl hydrolase 25 family.</text>
</comment>
<dbReference type="SUPFAM" id="SSF51445">
    <property type="entry name" value="(Trans)glycosidases"/>
    <property type="match status" value="1"/>
</dbReference>
<feature type="signal peptide" evidence="6">
    <location>
        <begin position="1"/>
        <end position="44"/>
    </location>
</feature>
<name>A0ABY3WDF2_9MICC</name>
<protein>
    <submittedName>
        <fullName evidence="7">FG-GAP-like repeat-containing protein</fullName>
    </submittedName>
</protein>
<dbReference type="PROSITE" id="PS51904">
    <property type="entry name" value="GLYCOSYL_HYDROL_F25_2"/>
    <property type="match status" value="1"/>
</dbReference>
<dbReference type="PANTHER" id="PTHR46580:SF4">
    <property type="entry name" value="ATP_GTP-BINDING PROTEIN"/>
    <property type="match status" value="1"/>
</dbReference>
<keyword evidence="4" id="KW-0326">Glycosidase</keyword>
<dbReference type="InterPro" id="IPR018077">
    <property type="entry name" value="Glyco_hydro_fam25_subgr"/>
</dbReference>